<evidence type="ECO:0000313" key="1">
    <source>
        <dbReference type="EMBL" id="RVW83610.1"/>
    </source>
</evidence>
<reference evidence="1 2" key="1">
    <citation type="journal article" date="2018" name="PLoS Genet.">
        <title>Population sequencing reveals clonal diversity and ancestral inbreeding in the grapevine cultivar Chardonnay.</title>
        <authorList>
            <person name="Roach M.J."/>
            <person name="Johnson D.L."/>
            <person name="Bohlmann J."/>
            <person name="van Vuuren H.J."/>
            <person name="Jones S.J."/>
            <person name="Pretorius I.S."/>
            <person name="Schmidt S.A."/>
            <person name="Borneman A.R."/>
        </authorList>
    </citation>
    <scope>NUCLEOTIDE SEQUENCE [LARGE SCALE GENOMIC DNA]</scope>
    <source>
        <strain evidence="2">cv. Chardonnay</strain>
        <tissue evidence="1">Leaf</tissue>
    </source>
</reference>
<dbReference type="PANTHER" id="PTHR33116">
    <property type="entry name" value="REVERSE TRANSCRIPTASE ZINC-BINDING DOMAIN-CONTAINING PROTEIN-RELATED-RELATED"/>
    <property type="match status" value="1"/>
</dbReference>
<protein>
    <submittedName>
        <fullName evidence="1">Putative ribonuclease H protein</fullName>
    </submittedName>
</protein>
<accession>A0A438HGL6</accession>
<gene>
    <name evidence="1" type="primary">VvCHDp000001_1115</name>
    <name evidence="1" type="ORF">CK203_039290</name>
</gene>
<proteinExistence type="predicted"/>
<sequence length="300" mass="34460">MFEALTNLIKDKVLGSDGFTMAFWLFGWDVVKIEIMGFYREFHERRRFVKSLNATFLVLVPKKGGVEDLKDFKPISLVGSLYKLLAKVLANRIKKAYLRLRVNLDKSELIPVGRVNNIKDLALELGCKVGGLPSCYLGLPLRAPFKSEVVWNSVEERKVRLRLEKIQRDFLWEGGALEQRPHLVRWNLVCLERKKCGLGVRNLALMNKALFSKWNWRFAIESEALWKQAISQKYEVEDGGWCTRAISGMHGVGLWKVIRNEWLGMNSSLAYRVDAWVSDVWNPDGVGDGWTPLFSRALND</sequence>
<name>A0A438HGL6_VITVI</name>
<dbReference type="EMBL" id="QGNW01000225">
    <property type="protein sequence ID" value="RVW83610.1"/>
    <property type="molecule type" value="Genomic_DNA"/>
</dbReference>
<organism evidence="1 2">
    <name type="scientific">Vitis vinifera</name>
    <name type="common">Grape</name>
    <dbReference type="NCBI Taxonomy" id="29760"/>
    <lineage>
        <taxon>Eukaryota</taxon>
        <taxon>Viridiplantae</taxon>
        <taxon>Streptophyta</taxon>
        <taxon>Embryophyta</taxon>
        <taxon>Tracheophyta</taxon>
        <taxon>Spermatophyta</taxon>
        <taxon>Magnoliopsida</taxon>
        <taxon>eudicotyledons</taxon>
        <taxon>Gunneridae</taxon>
        <taxon>Pentapetalae</taxon>
        <taxon>rosids</taxon>
        <taxon>Vitales</taxon>
        <taxon>Vitaceae</taxon>
        <taxon>Viteae</taxon>
        <taxon>Vitis</taxon>
    </lineage>
</organism>
<comment type="caution">
    <text evidence="1">The sequence shown here is derived from an EMBL/GenBank/DDBJ whole genome shotgun (WGS) entry which is preliminary data.</text>
</comment>
<evidence type="ECO:0000313" key="2">
    <source>
        <dbReference type="Proteomes" id="UP000288805"/>
    </source>
</evidence>
<dbReference type="AlphaFoldDB" id="A0A438HGL6"/>
<dbReference type="Proteomes" id="UP000288805">
    <property type="component" value="Unassembled WGS sequence"/>
</dbReference>
<dbReference type="PANTHER" id="PTHR33116:SF78">
    <property type="entry name" value="OS12G0587133 PROTEIN"/>
    <property type="match status" value="1"/>
</dbReference>